<dbReference type="Gene3D" id="2.30.30.180">
    <property type="entry name" value="Ribosome maturation factor RimP, C-terminal domain"/>
    <property type="match status" value="1"/>
</dbReference>
<dbReference type="Pfam" id="PF17384">
    <property type="entry name" value="DUF150_C"/>
    <property type="match status" value="1"/>
</dbReference>
<dbReference type="CDD" id="cd01734">
    <property type="entry name" value="YlxS_C"/>
    <property type="match status" value="1"/>
</dbReference>
<feature type="domain" description="Ribosome maturation factor RimP C-terminal" evidence="5">
    <location>
        <begin position="90"/>
        <end position="157"/>
    </location>
</feature>
<keyword evidence="7" id="KW-1185">Reference proteome</keyword>
<dbReference type="PANTHER" id="PTHR33867:SF1">
    <property type="entry name" value="RIBOSOME MATURATION FACTOR RIMP"/>
    <property type="match status" value="1"/>
</dbReference>
<dbReference type="SUPFAM" id="SSF74942">
    <property type="entry name" value="YhbC-like, C-terminal domain"/>
    <property type="match status" value="1"/>
</dbReference>
<comment type="subcellular location">
    <subcellularLocation>
        <location evidence="3">Cytoplasm</location>
    </subcellularLocation>
</comment>
<dbReference type="HAMAP" id="MF_01077">
    <property type="entry name" value="RimP"/>
    <property type="match status" value="1"/>
</dbReference>
<evidence type="ECO:0000256" key="2">
    <source>
        <dbReference type="ARBA" id="ARBA00022517"/>
    </source>
</evidence>
<proteinExistence type="inferred from homology"/>
<evidence type="ECO:0000259" key="4">
    <source>
        <dbReference type="Pfam" id="PF02576"/>
    </source>
</evidence>
<dbReference type="EMBL" id="CP072648">
    <property type="protein sequence ID" value="QUW01994.1"/>
    <property type="molecule type" value="Genomic_DNA"/>
</dbReference>
<dbReference type="InterPro" id="IPR035956">
    <property type="entry name" value="RimP_N_sf"/>
</dbReference>
<dbReference type="Pfam" id="PF02576">
    <property type="entry name" value="RimP_N"/>
    <property type="match status" value="1"/>
</dbReference>
<reference evidence="6 7" key="1">
    <citation type="submission" date="2021-03" db="EMBL/GenBank/DDBJ databases">
        <title>Genomic and phenotypic characterization of Chloracidobacterium isolates provides evidence for multiple species.</title>
        <authorList>
            <person name="Saini M.K."/>
            <person name="Costas A.M.G."/>
            <person name="Tank M."/>
            <person name="Bryant D.A."/>
        </authorList>
    </citation>
    <scope>NUCLEOTIDE SEQUENCE [LARGE SCALE GENOMIC DNA]</scope>
    <source>
        <strain evidence="6 7">BV2-C</strain>
    </source>
</reference>
<dbReference type="Proteomes" id="UP000676506">
    <property type="component" value="Chromosome 1"/>
</dbReference>
<sequence length="184" mass="20350">MLALRDQALDIAETIEHLVTQDGFEFVVCEMKGTGRRRLLRVIVDHPNGITLDQCAALSRRIGDHLDALDAVPTAYTLEVSSPGVERGLYRLTDYRRFVGHRVRVRTATTLDGKRVFRGRLQEVRESGPPVIVLAGDTGAEVPIAFSNIAQAQLEVTDTDLFRVAEEKRAAREGLREGTVDTAP</sequence>
<organism evidence="6 7">
    <name type="scientific">Chloracidobacterium validum</name>
    <dbReference type="NCBI Taxonomy" id="2821543"/>
    <lineage>
        <taxon>Bacteria</taxon>
        <taxon>Pseudomonadati</taxon>
        <taxon>Acidobacteriota</taxon>
        <taxon>Terriglobia</taxon>
        <taxon>Terriglobales</taxon>
        <taxon>Acidobacteriaceae</taxon>
        <taxon>Chloracidobacterium</taxon>
    </lineage>
</organism>
<dbReference type="InterPro" id="IPR028989">
    <property type="entry name" value="RimP_N"/>
</dbReference>
<evidence type="ECO:0000256" key="3">
    <source>
        <dbReference type="HAMAP-Rule" id="MF_01077"/>
    </source>
</evidence>
<dbReference type="SUPFAM" id="SSF75420">
    <property type="entry name" value="YhbC-like, N-terminal domain"/>
    <property type="match status" value="1"/>
</dbReference>
<dbReference type="InterPro" id="IPR028998">
    <property type="entry name" value="RimP_C"/>
</dbReference>
<dbReference type="Gene3D" id="3.30.300.70">
    <property type="entry name" value="RimP-like superfamily, N-terminal"/>
    <property type="match status" value="1"/>
</dbReference>
<dbReference type="InterPro" id="IPR003728">
    <property type="entry name" value="Ribosome_maturation_RimP"/>
</dbReference>
<evidence type="ECO:0000256" key="1">
    <source>
        <dbReference type="ARBA" id="ARBA00022490"/>
    </source>
</evidence>
<dbReference type="PANTHER" id="PTHR33867">
    <property type="entry name" value="RIBOSOME MATURATION FACTOR RIMP"/>
    <property type="match status" value="1"/>
</dbReference>
<name>A0ABX8B8I5_9BACT</name>
<keyword evidence="1 3" id="KW-0963">Cytoplasm</keyword>
<feature type="domain" description="Ribosome maturation factor RimP N-terminal" evidence="4">
    <location>
        <begin position="15"/>
        <end position="86"/>
    </location>
</feature>
<evidence type="ECO:0000313" key="6">
    <source>
        <dbReference type="EMBL" id="QUW01994.1"/>
    </source>
</evidence>
<comment type="function">
    <text evidence="3">Required for maturation of 30S ribosomal subunits.</text>
</comment>
<accession>A0ABX8B8I5</accession>
<dbReference type="RefSeq" id="WP_211427885.1">
    <property type="nucleotide sequence ID" value="NZ_CP072648.1"/>
</dbReference>
<evidence type="ECO:0000313" key="7">
    <source>
        <dbReference type="Proteomes" id="UP000676506"/>
    </source>
</evidence>
<gene>
    <name evidence="3" type="primary">rimP</name>
    <name evidence="6" type="ORF">J8C06_06350</name>
</gene>
<protein>
    <recommendedName>
        <fullName evidence="3">Ribosome maturation factor RimP</fullName>
    </recommendedName>
</protein>
<keyword evidence="2 3" id="KW-0690">Ribosome biogenesis</keyword>
<dbReference type="InterPro" id="IPR036847">
    <property type="entry name" value="RimP_C_sf"/>
</dbReference>
<evidence type="ECO:0000259" key="5">
    <source>
        <dbReference type="Pfam" id="PF17384"/>
    </source>
</evidence>
<comment type="similarity">
    <text evidence="3">Belongs to the RimP family.</text>
</comment>